<gene>
    <name evidence="12" type="primary">purM</name>
    <name evidence="15" type="ORF">SAMN02745225_00768</name>
</gene>
<organism evidence="15 16">
    <name type="scientific">Ferrithrix thermotolerans DSM 19514</name>
    <dbReference type="NCBI Taxonomy" id="1121881"/>
    <lineage>
        <taxon>Bacteria</taxon>
        <taxon>Bacillati</taxon>
        <taxon>Actinomycetota</taxon>
        <taxon>Acidimicrobiia</taxon>
        <taxon>Acidimicrobiales</taxon>
        <taxon>Acidimicrobiaceae</taxon>
        <taxon>Ferrithrix</taxon>
    </lineage>
</organism>
<accession>A0A1M4TXQ9</accession>
<dbReference type="OrthoDB" id="9777881at2"/>
<dbReference type="STRING" id="1121881.SAMN02745225_00768"/>
<evidence type="ECO:0000256" key="11">
    <source>
        <dbReference type="ARBA" id="ARBA00049057"/>
    </source>
</evidence>
<dbReference type="GO" id="GO:0005524">
    <property type="term" value="F:ATP binding"/>
    <property type="evidence" value="ECO:0007669"/>
    <property type="project" value="UniProtKB-KW"/>
</dbReference>
<dbReference type="HAMAP" id="MF_00741">
    <property type="entry name" value="AIRS"/>
    <property type="match status" value="1"/>
</dbReference>
<dbReference type="EC" id="6.3.3.1" evidence="3 12"/>
<evidence type="ECO:0000256" key="12">
    <source>
        <dbReference type="HAMAP-Rule" id="MF_00741"/>
    </source>
</evidence>
<dbReference type="InterPro" id="IPR010918">
    <property type="entry name" value="PurM-like_C_dom"/>
</dbReference>
<evidence type="ECO:0000256" key="2">
    <source>
        <dbReference type="ARBA" id="ARBA00010280"/>
    </source>
</evidence>
<evidence type="ECO:0000256" key="4">
    <source>
        <dbReference type="ARBA" id="ARBA00020367"/>
    </source>
</evidence>
<sequence length="345" mass="37695">MSTYRDAGVDVTAGERAVSMFAETLNRSFSSRVLSSVGGFGSLYSIDNLGVKEPILVSSTDGVGTKTQLARLLGRYDTIGQDLVAMCVDDIACYGAQPLFFLDYLSVGKQSPEIVSEIVTGVATACTKARCSLIGGETAEHPGVMDPDDFDLGGFVVGLVAKDQMWGPNLVREGDLLLGLKSPNLRSNGFSLIRRIYEIDRLLQHPQSLSDHTREELKVVLEPSILYSPYLQDMPMRQEVRVAAHITGGGLLHNLSRSIPDGLVAEVVRDSWPVPEIFLEVKRRGDVPSEEMYRIFNMGVGMVLVVSPDSISSISSYFYSVGVETYTLGQISKRTKDEEGAVWVE</sequence>
<dbReference type="FunFam" id="3.30.1330.10:FF:000001">
    <property type="entry name" value="Phosphoribosylformylglycinamidine cyclo-ligase"/>
    <property type="match status" value="1"/>
</dbReference>
<keyword evidence="16" id="KW-1185">Reference proteome</keyword>
<dbReference type="RefSeq" id="WP_072788896.1">
    <property type="nucleotide sequence ID" value="NZ_FQUL01000007.1"/>
</dbReference>
<protein>
    <recommendedName>
        <fullName evidence="4 12">Phosphoribosylformylglycinamidine cyclo-ligase</fullName>
        <ecNumber evidence="3 12">6.3.3.1</ecNumber>
    </recommendedName>
    <alternativeName>
        <fullName evidence="9 12">AIR synthase</fullName>
    </alternativeName>
    <alternativeName>
        <fullName evidence="10 12">AIRS</fullName>
    </alternativeName>
    <alternativeName>
        <fullName evidence="8 12">Phosphoribosyl-aminoimidazole synthetase</fullName>
    </alternativeName>
</protein>
<dbReference type="Proteomes" id="UP000184295">
    <property type="component" value="Unassembled WGS sequence"/>
</dbReference>
<comment type="similarity">
    <text evidence="2 12">Belongs to the AIR synthase family.</text>
</comment>
<reference evidence="16" key="1">
    <citation type="submission" date="2016-11" db="EMBL/GenBank/DDBJ databases">
        <authorList>
            <person name="Varghese N."/>
            <person name="Submissions S."/>
        </authorList>
    </citation>
    <scope>NUCLEOTIDE SEQUENCE [LARGE SCALE GENOMIC DNA]</scope>
    <source>
        <strain evidence="16">DSM 19514</strain>
    </source>
</reference>
<dbReference type="Gene3D" id="3.30.1330.10">
    <property type="entry name" value="PurM-like, N-terminal domain"/>
    <property type="match status" value="1"/>
</dbReference>
<dbReference type="EMBL" id="FQUL01000007">
    <property type="protein sequence ID" value="SHE49269.1"/>
    <property type="molecule type" value="Genomic_DNA"/>
</dbReference>
<evidence type="ECO:0000256" key="1">
    <source>
        <dbReference type="ARBA" id="ARBA00004686"/>
    </source>
</evidence>
<dbReference type="GO" id="GO:0046084">
    <property type="term" value="P:adenine biosynthetic process"/>
    <property type="evidence" value="ECO:0007669"/>
    <property type="project" value="TreeGrafter"/>
</dbReference>
<evidence type="ECO:0000313" key="15">
    <source>
        <dbReference type="EMBL" id="SHE49269.1"/>
    </source>
</evidence>
<proteinExistence type="inferred from homology"/>
<dbReference type="GO" id="GO:0004637">
    <property type="term" value="F:phosphoribosylamine-glycine ligase activity"/>
    <property type="evidence" value="ECO:0007669"/>
    <property type="project" value="TreeGrafter"/>
</dbReference>
<dbReference type="AlphaFoldDB" id="A0A1M4TXQ9"/>
<dbReference type="InterPro" id="IPR004733">
    <property type="entry name" value="PurM_cligase"/>
</dbReference>
<evidence type="ECO:0000259" key="14">
    <source>
        <dbReference type="Pfam" id="PF02769"/>
    </source>
</evidence>
<evidence type="ECO:0000256" key="3">
    <source>
        <dbReference type="ARBA" id="ARBA00013047"/>
    </source>
</evidence>
<dbReference type="InterPro" id="IPR036676">
    <property type="entry name" value="PurM-like_C_sf"/>
</dbReference>
<dbReference type="GO" id="GO:0005829">
    <property type="term" value="C:cytosol"/>
    <property type="evidence" value="ECO:0007669"/>
    <property type="project" value="TreeGrafter"/>
</dbReference>
<evidence type="ECO:0000256" key="7">
    <source>
        <dbReference type="ARBA" id="ARBA00022840"/>
    </source>
</evidence>
<dbReference type="UniPathway" id="UPA00074">
    <property type="reaction ID" value="UER00129"/>
</dbReference>
<name>A0A1M4TXQ9_9ACTN</name>
<dbReference type="InterPro" id="IPR016188">
    <property type="entry name" value="PurM-like_N"/>
</dbReference>
<dbReference type="Pfam" id="PF02769">
    <property type="entry name" value="AIRS_C"/>
    <property type="match status" value="1"/>
</dbReference>
<keyword evidence="12" id="KW-0658">Purine biosynthesis</keyword>
<keyword evidence="12" id="KW-0963">Cytoplasm</keyword>
<dbReference type="PANTHER" id="PTHR10520:SF12">
    <property type="entry name" value="TRIFUNCTIONAL PURINE BIOSYNTHETIC PROTEIN ADENOSINE-3"/>
    <property type="match status" value="1"/>
</dbReference>
<evidence type="ECO:0000256" key="8">
    <source>
        <dbReference type="ARBA" id="ARBA00031908"/>
    </source>
</evidence>
<keyword evidence="5 12" id="KW-0436">Ligase</keyword>
<evidence type="ECO:0000256" key="5">
    <source>
        <dbReference type="ARBA" id="ARBA00022598"/>
    </source>
</evidence>
<dbReference type="SUPFAM" id="SSF55326">
    <property type="entry name" value="PurM N-terminal domain-like"/>
    <property type="match status" value="1"/>
</dbReference>
<dbReference type="InterPro" id="IPR036921">
    <property type="entry name" value="PurM-like_N_sf"/>
</dbReference>
<keyword evidence="7 12" id="KW-0067">ATP-binding</keyword>
<dbReference type="GO" id="GO:0006189">
    <property type="term" value="P:'de novo' IMP biosynthetic process"/>
    <property type="evidence" value="ECO:0007669"/>
    <property type="project" value="UniProtKB-UniRule"/>
</dbReference>
<evidence type="ECO:0000313" key="16">
    <source>
        <dbReference type="Proteomes" id="UP000184295"/>
    </source>
</evidence>
<evidence type="ECO:0000256" key="6">
    <source>
        <dbReference type="ARBA" id="ARBA00022741"/>
    </source>
</evidence>
<evidence type="ECO:0000256" key="10">
    <source>
        <dbReference type="ARBA" id="ARBA00033093"/>
    </source>
</evidence>
<dbReference type="Gene3D" id="3.90.650.10">
    <property type="entry name" value="PurM-like C-terminal domain"/>
    <property type="match status" value="1"/>
</dbReference>
<feature type="domain" description="PurM-like C-terminal" evidence="14">
    <location>
        <begin position="172"/>
        <end position="336"/>
    </location>
</feature>
<keyword evidence="6 12" id="KW-0547">Nucleotide-binding</keyword>
<dbReference type="CDD" id="cd02196">
    <property type="entry name" value="PurM"/>
    <property type="match status" value="1"/>
</dbReference>
<dbReference type="SUPFAM" id="SSF56042">
    <property type="entry name" value="PurM C-terminal domain-like"/>
    <property type="match status" value="1"/>
</dbReference>
<comment type="pathway">
    <text evidence="1 12">Purine metabolism; IMP biosynthesis via de novo pathway; 5-amino-1-(5-phospho-D-ribosyl)imidazole from N(2)-formyl-N(1)-(5-phospho-D-ribosyl)glycinamide: step 2/2.</text>
</comment>
<dbReference type="GO" id="GO:0004641">
    <property type="term" value="F:phosphoribosylformylglycinamidine cyclo-ligase activity"/>
    <property type="evidence" value="ECO:0007669"/>
    <property type="project" value="UniProtKB-UniRule"/>
</dbReference>
<dbReference type="PANTHER" id="PTHR10520">
    <property type="entry name" value="TRIFUNCTIONAL PURINE BIOSYNTHETIC PROTEIN ADENOSINE-3-RELATED"/>
    <property type="match status" value="1"/>
</dbReference>
<feature type="domain" description="PurM-like N-terminal" evidence="13">
    <location>
        <begin position="56"/>
        <end position="160"/>
    </location>
</feature>
<evidence type="ECO:0000256" key="9">
    <source>
        <dbReference type="ARBA" id="ARBA00032931"/>
    </source>
</evidence>
<comment type="subcellular location">
    <subcellularLocation>
        <location evidence="12">Cytoplasm</location>
    </subcellularLocation>
</comment>
<dbReference type="NCBIfam" id="TIGR00878">
    <property type="entry name" value="purM"/>
    <property type="match status" value="1"/>
</dbReference>
<comment type="catalytic activity">
    <reaction evidence="11 12">
        <text>2-formamido-N(1)-(5-O-phospho-beta-D-ribosyl)acetamidine + ATP = 5-amino-1-(5-phospho-beta-D-ribosyl)imidazole + ADP + phosphate + H(+)</text>
        <dbReference type="Rhea" id="RHEA:23032"/>
        <dbReference type="ChEBI" id="CHEBI:15378"/>
        <dbReference type="ChEBI" id="CHEBI:30616"/>
        <dbReference type="ChEBI" id="CHEBI:43474"/>
        <dbReference type="ChEBI" id="CHEBI:137981"/>
        <dbReference type="ChEBI" id="CHEBI:147287"/>
        <dbReference type="ChEBI" id="CHEBI:456216"/>
        <dbReference type="EC" id="6.3.3.1"/>
    </reaction>
</comment>
<evidence type="ECO:0000259" key="13">
    <source>
        <dbReference type="Pfam" id="PF00586"/>
    </source>
</evidence>
<dbReference type="Pfam" id="PF00586">
    <property type="entry name" value="AIRS"/>
    <property type="match status" value="1"/>
</dbReference>